<evidence type="ECO:0000313" key="2">
    <source>
        <dbReference type="EMBL" id="OKB64575.1"/>
    </source>
</evidence>
<feature type="domain" description="Integrase DNA-binding" evidence="1">
    <location>
        <begin position="3"/>
        <end position="38"/>
    </location>
</feature>
<dbReference type="AlphaFoldDB" id="A0A1Q4NUL3"/>
<sequence>MQTLGIYPAVSLYEARQRRYKAKWHVANGVDPGEQRKVEKQARKHLRSCLTQVKVYMKIVVV</sequence>
<accession>A0A1Q4NUL3</accession>
<organism evidence="2 3">
    <name type="scientific">Serratia marcescens</name>
    <dbReference type="NCBI Taxonomy" id="615"/>
    <lineage>
        <taxon>Bacteria</taxon>
        <taxon>Pseudomonadati</taxon>
        <taxon>Pseudomonadota</taxon>
        <taxon>Gammaproteobacteria</taxon>
        <taxon>Enterobacterales</taxon>
        <taxon>Yersiniaceae</taxon>
        <taxon>Serratia</taxon>
    </lineage>
</organism>
<evidence type="ECO:0000313" key="3">
    <source>
        <dbReference type="Proteomes" id="UP000185770"/>
    </source>
</evidence>
<reference evidence="2 3" key="1">
    <citation type="submission" date="2016-09" db="EMBL/GenBank/DDBJ databases">
        <title>Serratia marcescens MSU-97 and epiphytic antimycotic-producing bacteria.</title>
        <authorList>
            <person name="Matilla M.A."/>
        </authorList>
    </citation>
    <scope>NUCLEOTIDE SEQUENCE [LARGE SCALE GENOMIC DNA]</scope>
    <source>
        <strain evidence="2 3">MSU-97</strain>
    </source>
</reference>
<name>A0A1Q4NUL3_SERMA</name>
<dbReference type="Gene3D" id="3.30.160.390">
    <property type="entry name" value="Integrase, DNA-binding domain"/>
    <property type="match status" value="1"/>
</dbReference>
<evidence type="ECO:0000259" key="1">
    <source>
        <dbReference type="Pfam" id="PF13356"/>
    </source>
</evidence>
<gene>
    <name evidence="2" type="ORF">BHU62_21845</name>
</gene>
<proteinExistence type="predicted"/>
<dbReference type="EMBL" id="MJAO01000033">
    <property type="protein sequence ID" value="OKB64575.1"/>
    <property type="molecule type" value="Genomic_DNA"/>
</dbReference>
<protein>
    <recommendedName>
        <fullName evidence="1">Integrase DNA-binding domain-containing protein</fullName>
    </recommendedName>
</protein>
<dbReference type="InterPro" id="IPR038488">
    <property type="entry name" value="Integrase_DNA-bd_sf"/>
</dbReference>
<dbReference type="Pfam" id="PF13356">
    <property type="entry name" value="Arm-DNA-bind_3"/>
    <property type="match status" value="1"/>
</dbReference>
<comment type="caution">
    <text evidence="2">The sequence shown here is derived from an EMBL/GenBank/DDBJ whole genome shotgun (WGS) entry which is preliminary data.</text>
</comment>
<dbReference type="Proteomes" id="UP000185770">
    <property type="component" value="Unassembled WGS sequence"/>
</dbReference>
<dbReference type="InterPro" id="IPR025166">
    <property type="entry name" value="Integrase_DNA_bind_dom"/>
</dbReference>